<evidence type="ECO:0000259" key="6">
    <source>
        <dbReference type="SMART" id="SM00849"/>
    </source>
</evidence>
<dbReference type="RefSeq" id="WP_307279773.1">
    <property type="nucleotide sequence ID" value="NZ_JAUSVX010000013.1"/>
</dbReference>
<comment type="cofactor">
    <cofactor evidence="1">
        <name>Zn(2+)</name>
        <dbReference type="ChEBI" id="CHEBI:29105"/>
    </cofactor>
</comment>
<keyword evidence="4" id="KW-0378">Hydrolase</keyword>
<comment type="similarity">
    <text evidence="2">Belongs to the metallo-beta-lactamase superfamily.</text>
</comment>
<dbReference type="CDD" id="cd07729">
    <property type="entry name" value="AHL_lactonase_MBL-fold"/>
    <property type="match status" value="1"/>
</dbReference>
<dbReference type="EMBL" id="JAUSVX010000013">
    <property type="protein sequence ID" value="MDQ0472649.1"/>
    <property type="molecule type" value="Genomic_DNA"/>
</dbReference>
<evidence type="ECO:0000313" key="8">
    <source>
        <dbReference type="Proteomes" id="UP001242480"/>
    </source>
</evidence>
<evidence type="ECO:0000256" key="3">
    <source>
        <dbReference type="ARBA" id="ARBA00022723"/>
    </source>
</evidence>
<evidence type="ECO:0000313" key="7">
    <source>
        <dbReference type="EMBL" id="MDQ0472649.1"/>
    </source>
</evidence>
<name>A0ABU0JHD8_9HYPH</name>
<dbReference type="SUPFAM" id="SSF56281">
    <property type="entry name" value="Metallo-hydrolase/oxidoreductase"/>
    <property type="match status" value="1"/>
</dbReference>
<organism evidence="7 8">
    <name type="scientific">Labrys wisconsinensis</name>
    <dbReference type="NCBI Taxonomy" id="425677"/>
    <lineage>
        <taxon>Bacteria</taxon>
        <taxon>Pseudomonadati</taxon>
        <taxon>Pseudomonadota</taxon>
        <taxon>Alphaproteobacteria</taxon>
        <taxon>Hyphomicrobiales</taxon>
        <taxon>Xanthobacteraceae</taxon>
        <taxon>Labrys</taxon>
    </lineage>
</organism>
<comment type="caution">
    <text evidence="7">The sequence shown here is derived from an EMBL/GenBank/DDBJ whole genome shotgun (WGS) entry which is preliminary data.</text>
</comment>
<sequence length="258" mass="28993">MTGHAKRLWALNGPTLTDPRHVLVVGETGTVTIPVPVFLIEHERGLVLIDTGLVPAAAVDARAVYGALADKCRIDFKPEQAVDRQLALIGYDVTDVTHVVMSHAHWDHTGGMYLFPHARFVIGEGELQYAYWPMPAAPLFRREDLEPTRGFDWRFFTGDYDLFGDGSIVILHMPGHTPGNSSVLVRLPSRTFLLAIDTAHLRSGYVGERPMPSDWNTLLSVQSIRRLKQLEESLQATLWISHDPDDWASFRHAPDFYE</sequence>
<keyword evidence="8" id="KW-1185">Reference proteome</keyword>
<dbReference type="InterPro" id="IPR051013">
    <property type="entry name" value="MBL_superfamily_lactonases"/>
</dbReference>
<dbReference type="Proteomes" id="UP001242480">
    <property type="component" value="Unassembled WGS sequence"/>
</dbReference>
<protein>
    <submittedName>
        <fullName evidence="7">Glyoxylase-like metal-dependent hydrolase (Beta-lactamase superfamily II)</fullName>
    </submittedName>
</protein>
<dbReference type="InterPro" id="IPR001279">
    <property type="entry name" value="Metallo-B-lactamas"/>
</dbReference>
<evidence type="ECO:0000256" key="5">
    <source>
        <dbReference type="ARBA" id="ARBA00022833"/>
    </source>
</evidence>
<feature type="domain" description="Metallo-beta-lactamase" evidence="6">
    <location>
        <begin position="34"/>
        <end position="242"/>
    </location>
</feature>
<proteinExistence type="inferred from homology"/>
<gene>
    <name evidence="7" type="ORF">QO011_005679</name>
</gene>
<dbReference type="Pfam" id="PF00753">
    <property type="entry name" value="Lactamase_B"/>
    <property type="match status" value="1"/>
</dbReference>
<dbReference type="PANTHER" id="PTHR42978">
    <property type="entry name" value="QUORUM-QUENCHING LACTONASE YTNP-RELATED-RELATED"/>
    <property type="match status" value="1"/>
</dbReference>
<evidence type="ECO:0000256" key="1">
    <source>
        <dbReference type="ARBA" id="ARBA00001947"/>
    </source>
</evidence>
<dbReference type="InterPro" id="IPR036866">
    <property type="entry name" value="RibonucZ/Hydroxyglut_hydro"/>
</dbReference>
<evidence type="ECO:0000256" key="4">
    <source>
        <dbReference type="ARBA" id="ARBA00022801"/>
    </source>
</evidence>
<accession>A0ABU0JHD8</accession>
<evidence type="ECO:0000256" key="2">
    <source>
        <dbReference type="ARBA" id="ARBA00007749"/>
    </source>
</evidence>
<reference evidence="7 8" key="1">
    <citation type="submission" date="2023-07" db="EMBL/GenBank/DDBJ databases">
        <title>Genomic Encyclopedia of Type Strains, Phase IV (KMG-IV): sequencing the most valuable type-strain genomes for metagenomic binning, comparative biology and taxonomic classification.</title>
        <authorList>
            <person name="Goeker M."/>
        </authorList>
    </citation>
    <scope>NUCLEOTIDE SEQUENCE [LARGE SCALE GENOMIC DNA]</scope>
    <source>
        <strain evidence="7 8">DSM 19619</strain>
    </source>
</reference>
<keyword evidence="3" id="KW-0479">Metal-binding</keyword>
<dbReference type="SMART" id="SM00849">
    <property type="entry name" value="Lactamase_B"/>
    <property type="match status" value="1"/>
</dbReference>
<keyword evidence="5" id="KW-0862">Zinc</keyword>
<dbReference type="PANTHER" id="PTHR42978:SF2">
    <property type="entry name" value="102 KBASES UNSTABLE REGION: FROM 1 TO 119443"/>
    <property type="match status" value="1"/>
</dbReference>
<dbReference type="Gene3D" id="3.60.15.10">
    <property type="entry name" value="Ribonuclease Z/Hydroxyacylglutathione hydrolase-like"/>
    <property type="match status" value="1"/>
</dbReference>